<feature type="transmembrane region" description="Helical" evidence="13">
    <location>
        <begin position="40"/>
        <end position="62"/>
    </location>
</feature>
<evidence type="ECO:0000256" key="2">
    <source>
        <dbReference type="ARBA" id="ARBA00004429"/>
    </source>
</evidence>
<feature type="transmembrane region" description="Helical" evidence="13">
    <location>
        <begin position="213"/>
        <end position="239"/>
    </location>
</feature>
<evidence type="ECO:0000256" key="7">
    <source>
        <dbReference type="ARBA" id="ARBA00022519"/>
    </source>
</evidence>
<feature type="transmembrane region" description="Helical" evidence="13">
    <location>
        <begin position="68"/>
        <end position="89"/>
    </location>
</feature>
<keyword evidence="8 13" id="KW-0812">Transmembrane</keyword>
<dbReference type="PRINTS" id="PR01414">
    <property type="entry name" value="CCMBBIOGNSIS"/>
</dbReference>
<dbReference type="NCBIfam" id="TIGR01190">
    <property type="entry name" value="ccmB"/>
    <property type="match status" value="1"/>
</dbReference>
<accession>A0A1C3UHF6</accession>
<dbReference type="GO" id="GO:0015232">
    <property type="term" value="F:heme transmembrane transporter activity"/>
    <property type="evidence" value="ECO:0007669"/>
    <property type="project" value="InterPro"/>
</dbReference>
<dbReference type="GO" id="GO:0005886">
    <property type="term" value="C:plasma membrane"/>
    <property type="evidence" value="ECO:0007669"/>
    <property type="project" value="UniProtKB-SubCell"/>
</dbReference>
<proteinExistence type="inferred from homology"/>
<evidence type="ECO:0000256" key="4">
    <source>
        <dbReference type="ARBA" id="ARBA00016452"/>
    </source>
</evidence>
<dbReference type="PIRSF" id="PIRSF002764">
    <property type="entry name" value="CcmB"/>
    <property type="match status" value="1"/>
</dbReference>
<evidence type="ECO:0000256" key="6">
    <source>
        <dbReference type="ARBA" id="ARBA00022475"/>
    </source>
</evidence>
<evidence type="ECO:0000256" key="9">
    <source>
        <dbReference type="ARBA" id="ARBA00022748"/>
    </source>
</evidence>
<keyword evidence="11 12" id="KW-0472">Membrane</keyword>
<dbReference type="EMBL" id="FMAF01000002">
    <property type="protein sequence ID" value="SCB14902.1"/>
    <property type="molecule type" value="Genomic_DNA"/>
</dbReference>
<dbReference type="InterPro" id="IPR003544">
    <property type="entry name" value="Cyt_c_biogenesis_CcmB"/>
</dbReference>
<dbReference type="Proteomes" id="UP000199205">
    <property type="component" value="Unassembled WGS sequence"/>
</dbReference>
<name>A0A1C3UHF6_9HYPH</name>
<feature type="transmembrane region" description="Helical" evidence="13">
    <location>
        <begin position="182"/>
        <end position="207"/>
    </location>
</feature>
<keyword evidence="6 12" id="KW-1003">Cell membrane</keyword>
<dbReference type="GO" id="GO:1903607">
    <property type="term" value="P:cytochrome c biosynthetic process"/>
    <property type="evidence" value="ECO:0007669"/>
    <property type="project" value="TreeGrafter"/>
</dbReference>
<evidence type="ECO:0000256" key="3">
    <source>
        <dbReference type="ARBA" id="ARBA00010544"/>
    </source>
</evidence>
<reference evidence="14 15" key="1">
    <citation type="submission" date="2016-08" db="EMBL/GenBank/DDBJ databases">
        <authorList>
            <person name="Seilhamer J.J."/>
        </authorList>
    </citation>
    <scope>NUCLEOTIDE SEQUENCE [LARGE SCALE GENOMIC DNA]</scope>
    <source>
        <strain evidence="14 15">P1-7</strain>
    </source>
</reference>
<keyword evidence="10 13" id="KW-1133">Transmembrane helix</keyword>
<evidence type="ECO:0000256" key="12">
    <source>
        <dbReference type="PIRNR" id="PIRNR002764"/>
    </source>
</evidence>
<evidence type="ECO:0000256" key="11">
    <source>
        <dbReference type="ARBA" id="ARBA00023136"/>
    </source>
</evidence>
<feature type="transmembrane region" description="Helical" evidence="13">
    <location>
        <begin position="153"/>
        <end position="175"/>
    </location>
</feature>
<comment type="function">
    <text evidence="1 12">Required for the export of heme to the periplasm for the biogenesis of c-type cytochromes.</text>
</comment>
<dbReference type="Pfam" id="PF03379">
    <property type="entry name" value="CcmB"/>
    <property type="match status" value="1"/>
</dbReference>
<evidence type="ECO:0000313" key="14">
    <source>
        <dbReference type="EMBL" id="SCB14902.1"/>
    </source>
</evidence>
<evidence type="ECO:0000256" key="5">
    <source>
        <dbReference type="ARBA" id="ARBA00022448"/>
    </source>
</evidence>
<evidence type="ECO:0000256" key="13">
    <source>
        <dbReference type="SAM" id="Phobius"/>
    </source>
</evidence>
<sequence>MEKKPPHPALRATFFPRGEGDWCHIMTALFLRDLKLSVRAGGGALIGILFFLTVVAVIPFGVGPDLKLLSRIGPAIVWIGALLACLLGLDRLFQAERDDGSLDLLVMQETPLVLTVLVKCAAHWIATGLPLVIASPLLGLFMNMSETAIAATALTLLVGSPAITFIGAVGAAVAVALPRGGLLVSILVLPLAIPVLIFGVSATYAAVEGPQPFLPPFLILIALTLFFAVLGPAAAALALRNTTD</sequence>
<dbReference type="AlphaFoldDB" id="A0A1C3UHF6"/>
<keyword evidence="5 12" id="KW-0813">Transport</keyword>
<gene>
    <name evidence="14" type="ORF">GA0061101_102401</name>
</gene>
<evidence type="ECO:0000256" key="10">
    <source>
        <dbReference type="ARBA" id="ARBA00022989"/>
    </source>
</evidence>
<evidence type="ECO:0000313" key="15">
    <source>
        <dbReference type="Proteomes" id="UP000199205"/>
    </source>
</evidence>
<feature type="transmembrane region" description="Helical" evidence="13">
    <location>
        <begin position="110"/>
        <end position="133"/>
    </location>
</feature>
<protein>
    <recommendedName>
        <fullName evidence="4 12">Heme exporter protein B</fullName>
    </recommendedName>
</protein>
<dbReference type="PANTHER" id="PTHR30070">
    <property type="entry name" value="HEME EXPORTER PROTEIN B"/>
    <property type="match status" value="1"/>
</dbReference>
<dbReference type="GO" id="GO:0017004">
    <property type="term" value="P:cytochrome complex assembly"/>
    <property type="evidence" value="ECO:0007669"/>
    <property type="project" value="UniProtKB-KW"/>
</dbReference>
<dbReference type="PANTHER" id="PTHR30070:SF1">
    <property type="entry name" value="CYTOCHROME C BIOGENESIS B-RELATED"/>
    <property type="match status" value="1"/>
</dbReference>
<dbReference type="InterPro" id="IPR026031">
    <property type="entry name" value="Cyt_c_CcmB_bac"/>
</dbReference>
<comment type="subcellular location">
    <subcellularLocation>
        <location evidence="2">Cell inner membrane</location>
        <topology evidence="2">Multi-pass membrane protein</topology>
    </subcellularLocation>
</comment>
<organism evidence="14 15">
    <name type="scientific">Rhizobium lusitanum</name>
    <dbReference type="NCBI Taxonomy" id="293958"/>
    <lineage>
        <taxon>Bacteria</taxon>
        <taxon>Pseudomonadati</taxon>
        <taxon>Pseudomonadota</taxon>
        <taxon>Alphaproteobacteria</taxon>
        <taxon>Hyphomicrobiales</taxon>
        <taxon>Rhizobiaceae</taxon>
        <taxon>Rhizobium/Agrobacterium group</taxon>
        <taxon>Rhizobium</taxon>
    </lineage>
</organism>
<comment type="similarity">
    <text evidence="3 12">Belongs to the CcmB/CycW/HelB family.</text>
</comment>
<keyword evidence="7 12" id="KW-0997">Cell inner membrane</keyword>
<evidence type="ECO:0000256" key="1">
    <source>
        <dbReference type="ARBA" id="ARBA00002442"/>
    </source>
</evidence>
<evidence type="ECO:0000256" key="8">
    <source>
        <dbReference type="ARBA" id="ARBA00022692"/>
    </source>
</evidence>
<keyword evidence="9 12" id="KW-0201">Cytochrome c-type biogenesis</keyword>